<evidence type="ECO:0000313" key="3">
    <source>
        <dbReference type="EMBL" id="GGK25919.1"/>
    </source>
</evidence>
<evidence type="ECO:0000256" key="1">
    <source>
        <dbReference type="SAM" id="SignalP"/>
    </source>
</evidence>
<dbReference type="Proteomes" id="UP000612329">
    <property type="component" value="Unassembled WGS sequence"/>
</dbReference>
<dbReference type="Gene3D" id="1.10.238.10">
    <property type="entry name" value="EF-hand"/>
    <property type="match status" value="1"/>
</dbReference>
<dbReference type="CDD" id="cd00051">
    <property type="entry name" value="EFh"/>
    <property type="match status" value="1"/>
</dbReference>
<feature type="signal peptide" evidence="1">
    <location>
        <begin position="1"/>
        <end position="34"/>
    </location>
</feature>
<dbReference type="InterPro" id="IPR002048">
    <property type="entry name" value="EF_hand_dom"/>
</dbReference>
<dbReference type="SMART" id="SM00054">
    <property type="entry name" value="EFh"/>
    <property type="match status" value="2"/>
</dbReference>
<dbReference type="GO" id="GO:0005509">
    <property type="term" value="F:calcium ion binding"/>
    <property type="evidence" value="ECO:0007669"/>
    <property type="project" value="InterPro"/>
</dbReference>
<sequence length="113" mass="12852">MHRINNLKQYPMKFNSLTIVILALGLIGFTQANAQNKKPDPQKMFNSIDTNKDGSISLEEFKAKKRKQEVKPEVLEKRYAHMDADNNGSVTLEEFKAGLAKGKGMKDKKKKEK</sequence>
<dbReference type="PROSITE" id="PS00018">
    <property type="entry name" value="EF_HAND_1"/>
    <property type="match status" value="2"/>
</dbReference>
<proteinExistence type="predicted"/>
<keyword evidence="4" id="KW-1185">Reference proteome</keyword>
<organism evidence="3 4">
    <name type="scientific">Yeosuana aromativorans</name>
    <dbReference type="NCBI Taxonomy" id="288019"/>
    <lineage>
        <taxon>Bacteria</taxon>
        <taxon>Pseudomonadati</taxon>
        <taxon>Bacteroidota</taxon>
        <taxon>Flavobacteriia</taxon>
        <taxon>Flavobacteriales</taxon>
        <taxon>Flavobacteriaceae</taxon>
        <taxon>Yeosuana</taxon>
    </lineage>
</organism>
<dbReference type="InterPro" id="IPR018247">
    <property type="entry name" value="EF_Hand_1_Ca_BS"/>
</dbReference>
<feature type="domain" description="EF-hand" evidence="2">
    <location>
        <begin position="36"/>
        <end position="71"/>
    </location>
</feature>
<accession>A0A8J3FGS2</accession>
<protein>
    <recommendedName>
        <fullName evidence="2">EF-hand domain-containing protein</fullName>
    </recommendedName>
</protein>
<reference evidence="3" key="1">
    <citation type="journal article" date="2014" name="Int. J. Syst. Evol. Microbiol.">
        <title>Complete genome sequence of Corynebacterium casei LMG S-19264T (=DSM 44701T), isolated from a smear-ripened cheese.</title>
        <authorList>
            <consortium name="US DOE Joint Genome Institute (JGI-PGF)"/>
            <person name="Walter F."/>
            <person name="Albersmeier A."/>
            <person name="Kalinowski J."/>
            <person name="Ruckert C."/>
        </authorList>
    </citation>
    <scope>NUCLEOTIDE SEQUENCE</scope>
    <source>
        <strain evidence="3">JCM 12862</strain>
    </source>
</reference>
<evidence type="ECO:0000313" key="4">
    <source>
        <dbReference type="Proteomes" id="UP000612329"/>
    </source>
</evidence>
<dbReference type="EMBL" id="BMNR01000004">
    <property type="protein sequence ID" value="GGK25919.1"/>
    <property type="molecule type" value="Genomic_DNA"/>
</dbReference>
<evidence type="ECO:0000259" key="2">
    <source>
        <dbReference type="PROSITE" id="PS50222"/>
    </source>
</evidence>
<comment type="caution">
    <text evidence="3">The sequence shown here is derived from an EMBL/GenBank/DDBJ whole genome shotgun (WGS) entry which is preliminary data.</text>
</comment>
<dbReference type="AlphaFoldDB" id="A0A8J3FGS2"/>
<dbReference type="SUPFAM" id="SSF47473">
    <property type="entry name" value="EF-hand"/>
    <property type="match status" value="1"/>
</dbReference>
<keyword evidence="1" id="KW-0732">Signal</keyword>
<feature type="chain" id="PRO_5035217371" description="EF-hand domain-containing protein" evidence="1">
    <location>
        <begin position="35"/>
        <end position="113"/>
    </location>
</feature>
<reference evidence="3" key="2">
    <citation type="submission" date="2020-09" db="EMBL/GenBank/DDBJ databases">
        <authorList>
            <person name="Sun Q."/>
            <person name="Ohkuma M."/>
        </authorList>
    </citation>
    <scope>NUCLEOTIDE SEQUENCE</scope>
    <source>
        <strain evidence="3">JCM 12862</strain>
    </source>
</reference>
<dbReference type="InterPro" id="IPR011992">
    <property type="entry name" value="EF-hand-dom_pair"/>
</dbReference>
<name>A0A8J3FGS2_9FLAO</name>
<dbReference type="Pfam" id="PF13499">
    <property type="entry name" value="EF-hand_7"/>
    <property type="match status" value="1"/>
</dbReference>
<gene>
    <name evidence="3" type="ORF">GCM10007962_20250</name>
</gene>
<feature type="domain" description="EF-hand" evidence="2">
    <location>
        <begin position="73"/>
        <end position="105"/>
    </location>
</feature>
<dbReference type="PROSITE" id="PS50222">
    <property type="entry name" value="EF_HAND_2"/>
    <property type="match status" value="2"/>
</dbReference>